<dbReference type="InterPro" id="IPR024345">
    <property type="entry name" value="DNA_matur_Phage_T7-like"/>
</dbReference>
<dbReference type="Pfam" id="PF11123">
    <property type="entry name" value="DNA_Packaging_2"/>
    <property type="match status" value="1"/>
</dbReference>
<dbReference type="Proteomes" id="UP000663070">
    <property type="component" value="Segment"/>
</dbReference>
<evidence type="ECO:0000313" key="1">
    <source>
        <dbReference type="EMBL" id="QPB11956.1"/>
    </source>
</evidence>
<keyword evidence="2" id="KW-1185">Reference proteome</keyword>
<organism evidence="1 2">
    <name type="scientific">Providencia phage PSTCR2</name>
    <dbReference type="NCBI Taxonomy" id="2783544"/>
    <lineage>
        <taxon>Viruses</taxon>
        <taxon>Duplodnaviria</taxon>
        <taxon>Heunggongvirae</taxon>
        <taxon>Uroviricota</taxon>
        <taxon>Caudoviricetes</taxon>
        <taxon>Autographivirales</taxon>
        <taxon>Autotranscriptaviridae</taxon>
        <taxon>Studiervirinae</taxon>
        <taxon>Solymavirus</taxon>
        <taxon>Solymavirus PSTCR2</taxon>
    </lineage>
</organism>
<dbReference type="EMBL" id="MW057854">
    <property type="protein sequence ID" value="QPB11956.1"/>
    <property type="molecule type" value="Genomic_DNA"/>
</dbReference>
<name>A0A873WKI2_9CAUD</name>
<reference evidence="1" key="1">
    <citation type="submission" date="2020-10" db="EMBL/GenBank/DDBJ databases">
        <title>Novel bacteriophages targeting Providencia spp. as potential agents for phage therapy.</title>
        <authorList>
            <person name="Rakov C."/>
            <person name="Alkalay-Oren S."/>
            <person name="Coppenhagen-Glazer S."/>
            <person name="Hazan R."/>
        </authorList>
    </citation>
    <scope>NUCLEOTIDE SEQUENCE</scope>
</reference>
<proteinExistence type="predicted"/>
<evidence type="ECO:0000313" key="2">
    <source>
        <dbReference type="Proteomes" id="UP000663070"/>
    </source>
</evidence>
<protein>
    <submittedName>
        <fullName evidence="1">Uncharacterized protein</fullName>
    </submittedName>
</protein>
<sequence>MSMLNELDVYVMKIMIEEIQQEEKRTAPFYNSVGTFLDRHKFRLDALKTKGEGEESLGEHVSNEELEGKDAEWLLAKLDALSYFYMMLDLTDPEKRKPTLYNAISKLLARHEVSIATVKPNNDVLEGELADALEAYDAKIKDGLSGDDHSYEYH</sequence>
<accession>A0A873WKI2</accession>